<protein>
    <submittedName>
        <fullName evidence="2">Uncharacterized protein</fullName>
    </submittedName>
</protein>
<evidence type="ECO:0000313" key="2">
    <source>
        <dbReference type="EMBL" id="CDW71119.1"/>
    </source>
</evidence>
<feature type="transmembrane region" description="Helical" evidence="1">
    <location>
        <begin position="12"/>
        <end position="32"/>
    </location>
</feature>
<dbReference type="InParanoid" id="A0A077ZNS1"/>
<gene>
    <name evidence="2" type="primary">Contig11136.g11901</name>
    <name evidence="2" type="ORF">STYLEM_58</name>
</gene>
<evidence type="ECO:0000313" key="3">
    <source>
        <dbReference type="Proteomes" id="UP000039865"/>
    </source>
</evidence>
<accession>A0A077ZNS1</accession>
<name>A0A077ZNS1_STYLE</name>
<dbReference type="Proteomes" id="UP000039865">
    <property type="component" value="Unassembled WGS sequence"/>
</dbReference>
<organism evidence="2 3">
    <name type="scientific">Stylonychia lemnae</name>
    <name type="common">Ciliate</name>
    <dbReference type="NCBI Taxonomy" id="5949"/>
    <lineage>
        <taxon>Eukaryota</taxon>
        <taxon>Sar</taxon>
        <taxon>Alveolata</taxon>
        <taxon>Ciliophora</taxon>
        <taxon>Intramacronucleata</taxon>
        <taxon>Spirotrichea</taxon>
        <taxon>Stichotrichia</taxon>
        <taxon>Sporadotrichida</taxon>
        <taxon>Oxytrichidae</taxon>
        <taxon>Stylonychinae</taxon>
        <taxon>Stylonychia</taxon>
    </lineage>
</organism>
<evidence type="ECO:0000256" key="1">
    <source>
        <dbReference type="SAM" id="Phobius"/>
    </source>
</evidence>
<proteinExistence type="predicted"/>
<reference evidence="2 3" key="1">
    <citation type="submission" date="2014-06" db="EMBL/GenBank/DDBJ databases">
        <authorList>
            <person name="Swart Estienne"/>
        </authorList>
    </citation>
    <scope>NUCLEOTIDE SEQUENCE [LARGE SCALE GENOMIC DNA]</scope>
    <source>
        <strain evidence="2 3">130c</strain>
    </source>
</reference>
<keyword evidence="1" id="KW-0812">Transmembrane</keyword>
<sequence>MTGDLNDGTDYQGLTFSLVLAIASFTVAVGILESGNDIVDTYCNGGFPTYNNLIKDLVIKMDDVQQKYIDKYMCSPYCACPKEMLQLLKVVITQFKREELYQLQVLVCFNLLKNQNPVIVVWDYARSLYSGFTMMLLFKDLFESGLQNVGIGFLITGGVIFLAFNAQYGLWFRGPK</sequence>
<dbReference type="EMBL" id="CCKQ01000056">
    <property type="protein sequence ID" value="CDW71119.1"/>
    <property type="molecule type" value="Genomic_DNA"/>
</dbReference>
<keyword evidence="1" id="KW-1133">Transmembrane helix</keyword>
<dbReference type="AlphaFoldDB" id="A0A077ZNS1"/>
<keyword evidence="3" id="KW-1185">Reference proteome</keyword>
<feature type="transmembrane region" description="Helical" evidence="1">
    <location>
        <begin position="150"/>
        <end position="171"/>
    </location>
</feature>
<keyword evidence="1" id="KW-0472">Membrane</keyword>